<dbReference type="PANTHER" id="PTHR36118">
    <property type="entry name" value="ION-TRANSLOCATING OXIDOREDUCTASE COMPLEX SUBUNIT G"/>
    <property type="match status" value="1"/>
</dbReference>
<organism evidence="8 9">
    <name type="scientific">Alkaliphilus hydrothermalis</name>
    <dbReference type="NCBI Taxonomy" id="1482730"/>
    <lineage>
        <taxon>Bacteria</taxon>
        <taxon>Bacillati</taxon>
        <taxon>Bacillota</taxon>
        <taxon>Clostridia</taxon>
        <taxon>Peptostreptococcales</taxon>
        <taxon>Natronincolaceae</taxon>
        <taxon>Alkaliphilus</taxon>
    </lineage>
</organism>
<sequence length="324" mass="33958">MDKQQKIAIILLPILTIALLAGATYWTNLNAPKPPTYVDGTYEGVGEGYYDDIKLAVTIADGNINSIEVVSQDETPDLGDVAIHKTIDAVIAAQSTEVDSISGATFSSQGTINAINAALEAAVNDIVFPDGNHEGFAEGYAGEIKVKVVVAKGAIRSIDILEIKDTPGLGDDAAQQVAQSIIDQQTLSVDTVSGATVSSEGLIAAVKNALGIEETEEVVADPAPVAPPAEPMEFVDGEYTGSDEEGFYGKIDVTVIIENKAIKSITVNTDNPDEGISASNLDEIIEKYLVQQTTLTEGVDAVSGVTYTTDSLIRAVNQALSQAQ</sequence>
<dbReference type="PANTHER" id="PTHR36118:SF1">
    <property type="entry name" value="ION-TRANSLOCATING OXIDOREDUCTASE COMPLEX SUBUNIT G"/>
    <property type="match status" value="1"/>
</dbReference>
<evidence type="ECO:0000256" key="5">
    <source>
        <dbReference type="ARBA" id="ARBA00022982"/>
    </source>
</evidence>
<protein>
    <submittedName>
        <fullName evidence="8">Uncharacterized protein with FMN-binding domain</fullName>
    </submittedName>
</protein>
<feature type="domain" description="FMN-binding" evidence="7">
    <location>
        <begin position="48"/>
        <end position="122"/>
    </location>
</feature>
<comment type="caution">
    <text evidence="8">The sequence shown here is derived from an EMBL/GenBank/DDBJ whole genome shotgun (WGS) entry which is preliminary data.</text>
</comment>
<feature type="domain" description="FMN-binding" evidence="7">
    <location>
        <begin position="139"/>
        <end position="213"/>
    </location>
</feature>
<gene>
    <name evidence="8" type="ORF">JOC73_001576</name>
</gene>
<feature type="transmembrane region" description="Helical" evidence="6">
    <location>
        <begin position="7"/>
        <end position="26"/>
    </location>
</feature>
<proteinExistence type="predicted"/>
<keyword evidence="2" id="KW-0597">Phosphoprotein</keyword>
<dbReference type="Gene3D" id="3.90.1010.20">
    <property type="match status" value="3"/>
</dbReference>
<keyword evidence="6" id="KW-1133">Transmembrane helix</keyword>
<evidence type="ECO:0000259" key="7">
    <source>
        <dbReference type="SMART" id="SM00900"/>
    </source>
</evidence>
<dbReference type="Proteomes" id="UP001314796">
    <property type="component" value="Unassembled WGS sequence"/>
</dbReference>
<dbReference type="InterPro" id="IPR010209">
    <property type="entry name" value="Ion_transpt_RnfG/RsxG"/>
</dbReference>
<evidence type="ECO:0000256" key="1">
    <source>
        <dbReference type="ARBA" id="ARBA00022448"/>
    </source>
</evidence>
<reference evidence="8 9" key="1">
    <citation type="submission" date="2021-01" db="EMBL/GenBank/DDBJ databases">
        <title>Genomic Encyclopedia of Type Strains, Phase IV (KMG-IV): sequencing the most valuable type-strain genomes for metagenomic binning, comparative biology and taxonomic classification.</title>
        <authorList>
            <person name="Goeker M."/>
        </authorList>
    </citation>
    <scope>NUCLEOTIDE SEQUENCE [LARGE SCALE GENOMIC DNA]</scope>
    <source>
        <strain evidence="8 9">DSM 25890</strain>
    </source>
</reference>
<keyword evidence="4" id="KW-0288">FMN</keyword>
<dbReference type="Pfam" id="PF04205">
    <property type="entry name" value="FMN_bind"/>
    <property type="match status" value="3"/>
</dbReference>
<evidence type="ECO:0000256" key="2">
    <source>
        <dbReference type="ARBA" id="ARBA00022553"/>
    </source>
</evidence>
<dbReference type="InterPro" id="IPR007329">
    <property type="entry name" value="FMN-bd"/>
</dbReference>
<keyword evidence="6" id="KW-0812">Transmembrane</keyword>
<evidence type="ECO:0000256" key="3">
    <source>
        <dbReference type="ARBA" id="ARBA00022630"/>
    </source>
</evidence>
<dbReference type="SMART" id="SM00900">
    <property type="entry name" value="FMN_bind"/>
    <property type="match status" value="3"/>
</dbReference>
<keyword evidence="5" id="KW-0249">Electron transport</keyword>
<keyword evidence="9" id="KW-1185">Reference proteome</keyword>
<name>A0ABS2NPY9_9FIRM</name>
<dbReference type="EMBL" id="JAFBEE010000008">
    <property type="protein sequence ID" value="MBM7615014.1"/>
    <property type="molecule type" value="Genomic_DNA"/>
</dbReference>
<accession>A0ABS2NPY9</accession>
<keyword evidence="3" id="KW-0285">Flavoprotein</keyword>
<evidence type="ECO:0000256" key="4">
    <source>
        <dbReference type="ARBA" id="ARBA00022643"/>
    </source>
</evidence>
<dbReference type="RefSeq" id="WP_204401755.1">
    <property type="nucleotide sequence ID" value="NZ_JAFBEE010000008.1"/>
</dbReference>
<evidence type="ECO:0000313" key="9">
    <source>
        <dbReference type="Proteomes" id="UP001314796"/>
    </source>
</evidence>
<keyword evidence="1" id="KW-0813">Transport</keyword>
<keyword evidence="6" id="KW-0472">Membrane</keyword>
<evidence type="ECO:0000256" key="6">
    <source>
        <dbReference type="SAM" id="Phobius"/>
    </source>
</evidence>
<feature type="domain" description="FMN-binding" evidence="7">
    <location>
        <begin position="246"/>
        <end position="323"/>
    </location>
</feature>
<evidence type="ECO:0000313" key="8">
    <source>
        <dbReference type="EMBL" id="MBM7615014.1"/>
    </source>
</evidence>